<comment type="similarity">
    <text evidence="1 4 5">Belongs to the universal ribosomal protein uL22 family.</text>
</comment>
<dbReference type="EMBL" id="WGGD01000005">
    <property type="protein sequence ID" value="MUN28555.1"/>
    <property type="molecule type" value="Genomic_DNA"/>
</dbReference>
<dbReference type="InterPro" id="IPR005721">
    <property type="entry name" value="Ribosomal_uL22_euk/arc"/>
</dbReference>
<dbReference type="GO" id="GO:0019843">
    <property type="term" value="F:rRNA binding"/>
    <property type="evidence" value="ECO:0007669"/>
    <property type="project" value="UniProtKB-UniRule"/>
</dbReference>
<dbReference type="NCBIfam" id="NF003260">
    <property type="entry name" value="PRK04223.1"/>
    <property type="match status" value="1"/>
</dbReference>
<gene>
    <name evidence="4" type="primary">rpl22</name>
    <name evidence="7" type="ORF">GC250_03620</name>
</gene>
<keyword evidence="4 6" id="KW-0699">rRNA-binding</keyword>
<evidence type="ECO:0000313" key="7">
    <source>
        <dbReference type="EMBL" id="MUN28555.1"/>
    </source>
</evidence>
<evidence type="ECO:0000313" key="8">
    <source>
        <dbReference type="Proteomes" id="UP000470772"/>
    </source>
</evidence>
<keyword evidence="2 4" id="KW-0689">Ribosomal protein</keyword>
<dbReference type="GO" id="GO:0002181">
    <property type="term" value="P:cytoplasmic translation"/>
    <property type="evidence" value="ECO:0007669"/>
    <property type="project" value="TreeGrafter"/>
</dbReference>
<evidence type="ECO:0000256" key="5">
    <source>
        <dbReference type="RuleBase" id="RU004005"/>
    </source>
</evidence>
<dbReference type="HAMAP" id="MF_01331_A">
    <property type="entry name" value="Ribosomal_uL22_A"/>
    <property type="match status" value="1"/>
</dbReference>
<sequence>MGKWIYPELQYEESKIAKGLVREAPVSIRDLYNVCKAVRGMGLTEAKSYLQNVIEMKEAVPYWRYNTGASHKPGLEQRWGIKAGRYPRKAAKYVLKLLDNVEVNANSKGLDTEKLKIIHIAAHKGLTLKRFIPRAFGRSSKKYRYTSNIEVVVAEVE</sequence>
<evidence type="ECO:0000256" key="1">
    <source>
        <dbReference type="ARBA" id="ARBA00009451"/>
    </source>
</evidence>
<accession>A0A6A9QMQ1</accession>
<name>A0A6A9QMQ1_SULME</name>
<reference evidence="7 8" key="1">
    <citation type="submission" date="2019-10" db="EMBL/GenBank/DDBJ databases">
        <title>Sequencing and Assembly of Multiple Reported Metal-Biooxidizing Members of the Extremely Thermoacidophilic Archaeal Family Sulfolobaceae.</title>
        <authorList>
            <person name="Counts J.A."/>
            <person name="Kelly R.M."/>
        </authorList>
    </citation>
    <scope>NUCLEOTIDE SEQUENCE [LARGE SCALE GENOMIC DNA]</scope>
    <source>
        <strain evidence="7 8">DSM 6482</strain>
    </source>
</reference>
<keyword evidence="3 4" id="KW-0687">Ribonucleoprotein</keyword>
<dbReference type="PROSITE" id="PS00464">
    <property type="entry name" value="RIBOSOMAL_L22"/>
    <property type="match status" value="1"/>
</dbReference>
<dbReference type="PANTHER" id="PTHR11593:SF10">
    <property type="entry name" value="60S RIBOSOMAL PROTEIN L17"/>
    <property type="match status" value="1"/>
</dbReference>
<keyword evidence="8" id="KW-1185">Reference proteome</keyword>
<comment type="subunit">
    <text evidence="4 6">Part of the 50S ribosomal subunit.</text>
</comment>
<evidence type="ECO:0000256" key="3">
    <source>
        <dbReference type="ARBA" id="ARBA00023274"/>
    </source>
</evidence>
<dbReference type="GO" id="GO:0022625">
    <property type="term" value="C:cytosolic large ribosomal subunit"/>
    <property type="evidence" value="ECO:0007669"/>
    <property type="project" value="UniProtKB-UniRule"/>
</dbReference>
<proteinExistence type="inferred from homology"/>
<dbReference type="NCBIfam" id="TIGR01038">
    <property type="entry name" value="uL22_arch_euk"/>
    <property type="match status" value="1"/>
</dbReference>
<dbReference type="RefSeq" id="WP_054838664.1">
    <property type="nucleotide sequence ID" value="NZ_BBBY01000014.1"/>
</dbReference>
<evidence type="ECO:0000256" key="6">
    <source>
        <dbReference type="RuleBase" id="RU004007"/>
    </source>
</evidence>
<evidence type="ECO:0000256" key="2">
    <source>
        <dbReference type="ARBA" id="ARBA00022980"/>
    </source>
</evidence>
<dbReference type="AlphaFoldDB" id="A0A6A9QMQ1"/>
<dbReference type="OrthoDB" id="314984at2157"/>
<dbReference type="SUPFAM" id="SSF54843">
    <property type="entry name" value="Ribosomal protein L22"/>
    <property type="match status" value="1"/>
</dbReference>
<protein>
    <recommendedName>
        <fullName evidence="4">Large ribosomal subunit protein uL22</fullName>
    </recommendedName>
</protein>
<comment type="function">
    <text evidence="4 6">This protein binds specifically to 23S rRNA. It makes multiple contacts with different domains of the 23S rRNA in the assembled 50S subunit and ribosome.</text>
</comment>
<dbReference type="PANTHER" id="PTHR11593">
    <property type="entry name" value="60S RIBOSOMAL PROTEIN L17"/>
    <property type="match status" value="1"/>
</dbReference>
<dbReference type="InterPro" id="IPR057265">
    <property type="entry name" value="Ribosomal_uL22_arc-type"/>
</dbReference>
<dbReference type="InterPro" id="IPR018260">
    <property type="entry name" value="Ribosomal_uL22_CS"/>
</dbReference>
<dbReference type="InterPro" id="IPR001063">
    <property type="entry name" value="Ribosomal_uL22"/>
</dbReference>
<evidence type="ECO:0000256" key="4">
    <source>
        <dbReference type="HAMAP-Rule" id="MF_01331"/>
    </source>
</evidence>
<dbReference type="Pfam" id="PF00237">
    <property type="entry name" value="Ribosomal_L22"/>
    <property type="match status" value="1"/>
</dbReference>
<dbReference type="Gene3D" id="3.90.470.10">
    <property type="entry name" value="Ribosomal protein L22/L17"/>
    <property type="match status" value="1"/>
</dbReference>
<dbReference type="Proteomes" id="UP000470772">
    <property type="component" value="Unassembled WGS sequence"/>
</dbReference>
<dbReference type="GO" id="GO:0003735">
    <property type="term" value="F:structural constituent of ribosome"/>
    <property type="evidence" value="ECO:0007669"/>
    <property type="project" value="UniProtKB-UniRule"/>
</dbReference>
<comment type="function">
    <text evidence="4">The globular domain of the protein is located near the polypeptide exit tunnel on the outside of the subunit, while an extended beta-hairpin is found that lines the wall of the exit tunnel in the center of the 70S ribosome.</text>
</comment>
<comment type="caution">
    <text evidence="7">The sequence shown here is derived from an EMBL/GenBank/DDBJ whole genome shotgun (WGS) entry which is preliminary data.</text>
</comment>
<dbReference type="InterPro" id="IPR036394">
    <property type="entry name" value="Ribosomal_uL22_sf"/>
</dbReference>
<keyword evidence="4 6" id="KW-0694">RNA-binding</keyword>
<organism evidence="7 8">
    <name type="scientific">Sulfuracidifex metallicus DSM 6482 = JCM 9184</name>
    <dbReference type="NCBI Taxonomy" id="523847"/>
    <lineage>
        <taxon>Archaea</taxon>
        <taxon>Thermoproteota</taxon>
        <taxon>Thermoprotei</taxon>
        <taxon>Sulfolobales</taxon>
        <taxon>Sulfolobaceae</taxon>
        <taxon>Sulfuracidifex</taxon>
    </lineage>
</organism>